<feature type="binding site" evidence="19">
    <location>
        <position position="210"/>
    </location>
    <ligand>
        <name>ATP</name>
        <dbReference type="ChEBI" id="CHEBI:30616"/>
        <label>1</label>
    </ligand>
</feature>
<evidence type="ECO:0000256" key="12">
    <source>
        <dbReference type="ARBA" id="ARBA00022842"/>
    </source>
</evidence>
<evidence type="ECO:0000256" key="13">
    <source>
        <dbReference type="ARBA" id="ARBA00022975"/>
    </source>
</evidence>
<feature type="binding site" evidence="19">
    <location>
        <position position="842"/>
    </location>
    <ligand>
        <name>Mg(2+)</name>
        <dbReference type="ChEBI" id="CHEBI:18420"/>
        <label>4</label>
    </ligand>
</feature>
<dbReference type="Gene3D" id="3.30.470.20">
    <property type="entry name" value="ATP-grasp fold, B domain"/>
    <property type="match status" value="2"/>
</dbReference>
<dbReference type="Gene3D" id="3.40.50.1380">
    <property type="entry name" value="Methylglyoxal synthase-like domain"/>
    <property type="match status" value="1"/>
</dbReference>
<dbReference type="InterPro" id="IPR033937">
    <property type="entry name" value="MGS_CPS_CarB"/>
</dbReference>
<evidence type="ECO:0000256" key="4">
    <source>
        <dbReference type="ARBA" id="ARBA00009799"/>
    </source>
</evidence>
<keyword evidence="7 19" id="KW-0028">Amino-acid biosynthesis</keyword>
<evidence type="ECO:0000259" key="20">
    <source>
        <dbReference type="PROSITE" id="PS50975"/>
    </source>
</evidence>
<dbReference type="FunFam" id="1.10.1030.10:FF:000002">
    <property type="entry name" value="Carbamoyl-phosphate synthase large chain"/>
    <property type="match status" value="1"/>
</dbReference>
<comment type="catalytic activity">
    <reaction evidence="15 19">
        <text>hydrogencarbonate + NH4(+) + 2 ATP = carbamoyl phosphate + 2 ADP + phosphate + 2 H(+)</text>
        <dbReference type="Rhea" id="RHEA:18029"/>
        <dbReference type="ChEBI" id="CHEBI:15378"/>
        <dbReference type="ChEBI" id="CHEBI:17544"/>
        <dbReference type="ChEBI" id="CHEBI:28938"/>
        <dbReference type="ChEBI" id="CHEBI:30616"/>
        <dbReference type="ChEBI" id="CHEBI:43474"/>
        <dbReference type="ChEBI" id="CHEBI:58228"/>
        <dbReference type="ChEBI" id="CHEBI:456216"/>
        <dbReference type="EC" id="6.3.4.16"/>
    </reaction>
</comment>
<feature type="binding site" evidence="19">
    <location>
        <position position="828"/>
    </location>
    <ligand>
        <name>ATP</name>
        <dbReference type="ChEBI" id="CHEBI:30616"/>
        <label>2</label>
    </ligand>
</feature>
<dbReference type="PANTHER" id="PTHR11405">
    <property type="entry name" value="CARBAMOYLTRANSFERASE FAMILY MEMBER"/>
    <property type="match status" value="1"/>
</dbReference>
<dbReference type="HAMAP" id="MF_01210_B">
    <property type="entry name" value="CPSase_L_chain_B"/>
    <property type="match status" value="1"/>
</dbReference>
<feature type="binding site" evidence="19">
    <location>
        <position position="840"/>
    </location>
    <ligand>
        <name>Mg(2+)</name>
        <dbReference type="ChEBI" id="CHEBI:18420"/>
        <label>4</label>
    </ligand>
</feature>
<dbReference type="SMART" id="SM00851">
    <property type="entry name" value="MGS"/>
    <property type="match status" value="1"/>
</dbReference>
<dbReference type="InterPro" id="IPR005483">
    <property type="entry name" value="CPSase_dom"/>
</dbReference>
<keyword evidence="9 19" id="KW-0677">Repeat</keyword>
<feature type="binding site" evidence="19">
    <location>
        <position position="787"/>
    </location>
    <ligand>
        <name>ATP</name>
        <dbReference type="ChEBI" id="CHEBI:30616"/>
        <label>2</label>
    </ligand>
</feature>
<evidence type="ECO:0000256" key="10">
    <source>
        <dbReference type="ARBA" id="ARBA00022741"/>
    </source>
</evidence>
<feature type="binding site" evidence="19">
    <location>
        <position position="299"/>
    </location>
    <ligand>
        <name>Mg(2+)</name>
        <dbReference type="ChEBI" id="CHEBI:18420"/>
        <label>1</label>
    </ligand>
</feature>
<keyword evidence="14" id="KW-0464">Manganese</keyword>
<evidence type="ECO:0000256" key="11">
    <source>
        <dbReference type="ARBA" id="ARBA00022840"/>
    </source>
</evidence>
<dbReference type="GO" id="GO:0006541">
    <property type="term" value="P:glutamine metabolic process"/>
    <property type="evidence" value="ECO:0007669"/>
    <property type="project" value="TreeGrafter"/>
</dbReference>
<comment type="subunit">
    <text evidence="18 19">Composed of two chains; the small (or glutamine) chain promotes the hydrolysis of glutamine to ammonia, which is used by the large (or ammonia) chain to synthesize carbamoyl phosphate. Tetramer of heterodimers (alpha,beta)4.</text>
</comment>
<keyword evidence="11 19" id="KW-0067">ATP-binding</keyword>
<dbReference type="SUPFAM" id="SSF56059">
    <property type="entry name" value="Glutathione synthetase ATP-binding domain-like"/>
    <property type="match status" value="2"/>
</dbReference>
<evidence type="ECO:0000256" key="15">
    <source>
        <dbReference type="ARBA" id="ARBA00047359"/>
    </source>
</evidence>
<comment type="cofactor">
    <cofactor evidence="1">
        <name>Mn(2+)</name>
        <dbReference type="ChEBI" id="CHEBI:29035"/>
    </cofactor>
</comment>
<dbReference type="InterPro" id="IPR036914">
    <property type="entry name" value="MGS-like_dom_sf"/>
</dbReference>
<keyword evidence="10 19" id="KW-0547">Nucleotide-binding</keyword>
<sequence>MPKRDDLRHILIIGSGPIVIGQAGEFDYSGTQAVKTLKEEGYRVSLVNSNPATIMTDPDLADATYMVPLTVEKVSEVLERERPDAILPTMGGQTALNLAVALARDGILDRLGIVLLGSSLETIEMAEDRGKFKEAMARIGLSVPQSFLVRSLPEAMETLSSLSFPLLIRPSFTLGGTGQSVVYNREEFSRAVLFGIDQSPIGEILVEESLIGWKEFELEVVRDKKDNAIIVCSIENVDPMGVHTGDSITVAPAMTLTDREYQRLRDAAIDILREVGVETGGSNVQFAVNPADGRFVVIEMNPRVSRSSALASKATGFPIARVATRVAIGYSLDEIANEITGTTPAAFEPSLDYVVVKIPRFHFEKFPQSDRTLGPQMKSVGEGMGIGHNFREALLKALRSLENGTDHLMPVVLPEDPDERDRVLSQPSDRRIHQIGEALRQGVSVDDLARVTGFDPWFLREFAAIVELEREVGEFRGQPLDAIPSEFLRLLKENGFSDRALARLLGSSETEVRERRRAAGITMRLRTVDTCAGEFAARTPYLYGTYHGSPEWSRSTMKDSVVILGSGPNRIGQGVEFDYCCVHGVMALRDMGVEAVMMNCNPETVSTDFNVSDRLFFDPLTLEDVLGVLEAERPRGVVVQFGGQTPLRLMKGLSEAGIPIMGTSFEMTDLAEDRERFRELIDRLGLLQPRSGLVHRIEEALPEILRIGFPVLVRPSYVLGGEAMEILYDLEDWQEYERRIASLDFRFPLLVDSFFSDATEVDVDALGDGREIMVGGILEHVEQAGIHSGDSACFIPPRSLSETVLAEICRQTRVLGEALSVKGLMNIQFAVQNETVYVLEVNPRASRTVPFTSKAIGLSLPKLAMRIMMGESLASMGLSGHRPRPLPYTAVKEAVFPFRRFRGADILLSPEMKSTGEVMGISGNFGGAFRDAQEASGMRLPVRGTVFVSVSDRDKPAAVEVSRNLYEAGFRIVATGGTSRALELANIPSVRVLKVKEGRPHIVDLIKDGEVQLVINTVSGKQAQKDSLSIRQETLLRNIPYYTTIEGARALVLALEKNQSQAGPRSLQELHRLLSEESGA</sequence>
<dbReference type="SUPFAM" id="SSF48108">
    <property type="entry name" value="Carbamoyl phosphate synthetase, large subunit connection domain"/>
    <property type="match status" value="1"/>
</dbReference>
<comment type="function">
    <text evidence="17 19">Large subunit of the glutamine-dependent carbamoyl phosphate synthetase (CPSase). CPSase catalyzes the formation of carbamoyl phosphate from the ammonia moiety of glutamine, carbonate, and phosphate donated by ATP, constituting the first step of 2 biosynthetic pathways, one leading to arginine and/or urea and the other to pyrimidine nucleotides. The large subunit (synthetase) binds the substrates ammonia (free or transferred from glutamine from the small subunit), hydrogencarbonate and ATP and carries out an ATP-coupled ligase reaction, activating hydrogencarbonate by forming carboxy phosphate which reacts with ammonia to form carbamoyl phosphate.</text>
</comment>
<feature type="binding site" evidence="19">
    <location>
        <position position="299"/>
    </location>
    <ligand>
        <name>Mg(2+)</name>
        <dbReference type="ChEBI" id="CHEBI:18420"/>
        <label>2</label>
    </ligand>
</feature>
<dbReference type="EC" id="6.3.4.16" evidence="19"/>
<dbReference type="EC" id="6.3.5.5" evidence="19"/>
<keyword evidence="6 19" id="KW-0436">Ligase</keyword>
<feature type="binding site" evidence="19">
    <location>
        <position position="241"/>
    </location>
    <ligand>
        <name>ATP</name>
        <dbReference type="ChEBI" id="CHEBI:30616"/>
        <label>1</label>
    </ligand>
</feature>
<dbReference type="InterPro" id="IPR036897">
    <property type="entry name" value="CarbamoylP_synth_lsu_oligo_sf"/>
</dbReference>
<dbReference type="Pfam" id="PF02787">
    <property type="entry name" value="CPSase_L_D3"/>
    <property type="match status" value="1"/>
</dbReference>
<dbReference type="AlphaFoldDB" id="C6HY91"/>
<dbReference type="InterPro" id="IPR058047">
    <property type="entry name" value="CPSase_preATP-grasp"/>
</dbReference>
<dbReference type="GO" id="GO:0005524">
    <property type="term" value="F:ATP binding"/>
    <property type="evidence" value="ECO:0007669"/>
    <property type="project" value="UniProtKB-UniRule"/>
</dbReference>
<protein>
    <recommendedName>
        <fullName evidence="19">Carbamoyl phosphate synthase large chain</fullName>
        <ecNumber evidence="19">6.3.4.16</ecNumber>
        <ecNumber evidence="19">6.3.5.5</ecNumber>
    </recommendedName>
    <alternativeName>
        <fullName evidence="19">Carbamoyl phosphate synthetase ammonia chain</fullName>
    </alternativeName>
</protein>
<comment type="caution">
    <text evidence="19">Lacks conserved residue(s) required for the propagation of feature annotation.</text>
</comment>
<name>C6HY91_9BACT</name>
<keyword evidence="13 19" id="KW-0665">Pyrimidine biosynthesis</keyword>
<evidence type="ECO:0000256" key="17">
    <source>
        <dbReference type="ARBA" id="ARBA00057223"/>
    </source>
</evidence>
<feature type="binding site" evidence="19">
    <location>
        <position position="760"/>
    </location>
    <ligand>
        <name>ATP</name>
        <dbReference type="ChEBI" id="CHEBI:30616"/>
        <label>2</label>
    </ligand>
</feature>
<comment type="pathway">
    <text evidence="2 19">Pyrimidine metabolism; UMP biosynthesis via de novo pathway; (S)-dihydroorotate from bicarbonate: step 1/3.</text>
</comment>
<feature type="region of interest" description="Carboxyphosphate synthetic domain" evidence="19">
    <location>
        <begin position="1"/>
        <end position="402"/>
    </location>
</feature>
<dbReference type="FunFam" id="3.30.470.20:FF:000007">
    <property type="entry name" value="Carbamoyl-phosphate synthase large chain"/>
    <property type="match status" value="1"/>
</dbReference>
<dbReference type="Gene3D" id="3.40.50.20">
    <property type="match status" value="2"/>
</dbReference>
<dbReference type="NCBIfam" id="NF003671">
    <property type="entry name" value="PRK05294.1"/>
    <property type="match status" value="1"/>
</dbReference>
<dbReference type="InterPro" id="IPR016185">
    <property type="entry name" value="PreATP-grasp_dom_sf"/>
</dbReference>
<feature type="binding site" evidence="19">
    <location>
        <position position="176"/>
    </location>
    <ligand>
        <name>ATP</name>
        <dbReference type="ChEBI" id="CHEBI:30616"/>
        <label>1</label>
    </ligand>
</feature>
<dbReference type="NCBIfam" id="TIGR01369">
    <property type="entry name" value="CPSaseII_lrg"/>
    <property type="match status" value="1"/>
</dbReference>
<feature type="binding site" evidence="19">
    <location>
        <position position="840"/>
    </location>
    <ligand>
        <name>Mn(2+)</name>
        <dbReference type="ChEBI" id="CHEBI:29035"/>
        <label>3</label>
    </ligand>
</feature>
<evidence type="ECO:0000256" key="18">
    <source>
        <dbReference type="ARBA" id="ARBA00062056"/>
    </source>
</evidence>
<feature type="binding site" evidence="19">
    <location>
        <position position="243"/>
    </location>
    <ligand>
        <name>ATP</name>
        <dbReference type="ChEBI" id="CHEBI:30616"/>
        <label>1</label>
    </ligand>
</feature>
<feature type="binding site" evidence="19">
    <location>
        <position position="840"/>
    </location>
    <ligand>
        <name>Mg(2+)</name>
        <dbReference type="ChEBI" id="CHEBI:18420"/>
        <label>3</label>
    </ligand>
</feature>
<dbReference type="PROSITE" id="PS00867">
    <property type="entry name" value="CPSASE_2"/>
    <property type="match status" value="2"/>
</dbReference>
<evidence type="ECO:0000256" key="8">
    <source>
        <dbReference type="ARBA" id="ARBA00022723"/>
    </source>
</evidence>
<evidence type="ECO:0000256" key="9">
    <source>
        <dbReference type="ARBA" id="ARBA00022737"/>
    </source>
</evidence>
<dbReference type="InterPro" id="IPR005480">
    <property type="entry name" value="CPSase_lsu_oligo"/>
</dbReference>
<dbReference type="GO" id="GO:0006526">
    <property type="term" value="P:L-arginine biosynthetic process"/>
    <property type="evidence" value="ECO:0007669"/>
    <property type="project" value="UniProtKB-UniRule"/>
</dbReference>
<dbReference type="PANTHER" id="PTHR11405:SF53">
    <property type="entry name" value="CARBAMOYL-PHOSPHATE SYNTHASE [AMMONIA], MITOCHONDRIAL"/>
    <property type="match status" value="1"/>
</dbReference>
<feature type="binding site" evidence="19">
    <location>
        <position position="840"/>
    </location>
    <ligand>
        <name>ATP</name>
        <dbReference type="ChEBI" id="CHEBI:30616"/>
        <label>2</label>
    </ligand>
</feature>
<dbReference type="InterPro" id="IPR011607">
    <property type="entry name" value="MGS-like_dom"/>
</dbReference>
<dbReference type="PROSITE" id="PS00866">
    <property type="entry name" value="CPSASE_1"/>
    <property type="match status" value="2"/>
</dbReference>
<comment type="similarity">
    <text evidence="4 19">Belongs to the CarB family.</text>
</comment>
<evidence type="ECO:0000313" key="23">
    <source>
        <dbReference type="Proteomes" id="UP000009374"/>
    </source>
</evidence>
<keyword evidence="8" id="KW-0479">Metal-binding</keyword>
<dbReference type="InterPro" id="IPR006275">
    <property type="entry name" value="CPSase_lsu"/>
</dbReference>
<keyword evidence="5 19" id="KW-0055">Arginine biosynthesis</keyword>
<evidence type="ECO:0000313" key="22">
    <source>
        <dbReference type="EMBL" id="EES52442.1"/>
    </source>
</evidence>
<dbReference type="GO" id="GO:0044205">
    <property type="term" value="P:'de novo' UMP biosynthetic process"/>
    <property type="evidence" value="ECO:0007669"/>
    <property type="project" value="UniProtKB-UniRule"/>
</dbReference>
<dbReference type="SUPFAM" id="SSF52440">
    <property type="entry name" value="PreATP-grasp domain"/>
    <property type="match status" value="2"/>
</dbReference>
<feature type="binding site" evidence="19">
    <location>
        <position position="285"/>
    </location>
    <ligand>
        <name>Mg(2+)</name>
        <dbReference type="ChEBI" id="CHEBI:18420"/>
        <label>1</label>
    </ligand>
</feature>
<dbReference type="NCBIfam" id="NF009455">
    <property type="entry name" value="PRK12815.1"/>
    <property type="match status" value="1"/>
</dbReference>
<dbReference type="InterPro" id="IPR011761">
    <property type="entry name" value="ATP-grasp"/>
</dbReference>
<feature type="binding site" evidence="19">
    <location>
        <position position="753"/>
    </location>
    <ligand>
        <name>ATP</name>
        <dbReference type="ChEBI" id="CHEBI:30616"/>
        <label>2</label>
    </ligand>
</feature>
<feature type="binding site" evidence="19">
    <location>
        <position position="299"/>
    </location>
    <ligand>
        <name>ATP</name>
        <dbReference type="ChEBI" id="CHEBI:30616"/>
        <label>1</label>
    </ligand>
</feature>
<dbReference type="Pfam" id="PF02786">
    <property type="entry name" value="CPSase_L_D2"/>
    <property type="match status" value="2"/>
</dbReference>
<feature type="binding site" evidence="19">
    <location>
        <position position="840"/>
    </location>
    <ligand>
        <name>Mn(2+)</name>
        <dbReference type="ChEBI" id="CHEBI:29035"/>
        <label>4</label>
    </ligand>
</feature>
<feature type="binding site" evidence="19">
    <location>
        <position position="714"/>
    </location>
    <ligand>
        <name>ATP</name>
        <dbReference type="ChEBI" id="CHEBI:30616"/>
        <label>2</label>
    </ligand>
</feature>
<feature type="binding site" evidence="19">
    <location>
        <position position="301"/>
    </location>
    <ligand>
        <name>Mg(2+)</name>
        <dbReference type="ChEBI" id="CHEBI:18420"/>
        <label>2</label>
    </ligand>
</feature>
<evidence type="ECO:0000256" key="5">
    <source>
        <dbReference type="ARBA" id="ARBA00022571"/>
    </source>
</evidence>
<feature type="binding site" evidence="19">
    <location>
        <position position="299"/>
    </location>
    <ligand>
        <name>Mn(2+)</name>
        <dbReference type="ChEBI" id="CHEBI:29035"/>
        <label>1</label>
    </ligand>
</feature>
<feature type="binding site" evidence="19">
    <location>
        <position position="129"/>
    </location>
    <ligand>
        <name>ATP</name>
        <dbReference type="ChEBI" id="CHEBI:30616"/>
        <label>1</label>
    </ligand>
</feature>
<dbReference type="InterPro" id="IPR005479">
    <property type="entry name" value="CPAse_ATP-bd"/>
</dbReference>
<dbReference type="Gene3D" id="1.10.1030.10">
    <property type="entry name" value="Carbamoyl-phosphate synthetase, large subunit oligomerisation domain"/>
    <property type="match status" value="1"/>
</dbReference>
<dbReference type="SMART" id="SM01096">
    <property type="entry name" value="CPSase_L_D3"/>
    <property type="match status" value="1"/>
</dbReference>
<dbReference type="PROSITE" id="PS50975">
    <property type="entry name" value="ATP_GRASP"/>
    <property type="match status" value="2"/>
</dbReference>
<feature type="domain" description="ATP-grasp" evidence="20">
    <location>
        <begin position="133"/>
        <end position="328"/>
    </location>
</feature>
<dbReference type="UniPathway" id="UPA00070">
    <property type="reaction ID" value="UER00115"/>
</dbReference>
<feature type="domain" description="MGS-like" evidence="21">
    <location>
        <begin position="938"/>
        <end position="1080"/>
    </location>
</feature>
<evidence type="ECO:0000256" key="14">
    <source>
        <dbReference type="ARBA" id="ARBA00023211"/>
    </source>
</evidence>
<feature type="binding site" evidence="19">
    <location>
        <position position="215"/>
    </location>
    <ligand>
        <name>ATP</name>
        <dbReference type="ChEBI" id="CHEBI:30616"/>
        <label>1</label>
    </ligand>
</feature>
<feature type="binding site" evidence="19">
    <location>
        <position position="285"/>
    </location>
    <ligand>
        <name>Mn(2+)</name>
        <dbReference type="ChEBI" id="CHEBI:29035"/>
        <label>1</label>
    </ligand>
</feature>
<accession>C6HY91</accession>
<dbReference type="FunFam" id="3.30.470.20:FF:000026">
    <property type="entry name" value="Carbamoyl-phosphate synthase large chain"/>
    <property type="match status" value="1"/>
</dbReference>
<feature type="binding site" evidence="19">
    <location>
        <position position="785"/>
    </location>
    <ligand>
        <name>ATP</name>
        <dbReference type="ChEBI" id="CHEBI:30616"/>
        <label>2</label>
    </ligand>
</feature>
<dbReference type="PRINTS" id="PR00098">
    <property type="entry name" value="CPSASE"/>
</dbReference>
<keyword evidence="23" id="KW-1185">Reference proteome</keyword>
<feature type="binding site" evidence="19">
    <location>
        <position position="786"/>
    </location>
    <ligand>
        <name>ATP</name>
        <dbReference type="ChEBI" id="CHEBI:30616"/>
        <label>2</label>
    </ligand>
</feature>
<dbReference type="Pfam" id="PF02142">
    <property type="entry name" value="MGS"/>
    <property type="match status" value="1"/>
</dbReference>
<feature type="domain" description="ATP-grasp" evidence="20">
    <location>
        <begin position="678"/>
        <end position="869"/>
    </location>
</feature>
<feature type="binding site" evidence="19">
    <location>
        <position position="788"/>
    </location>
    <ligand>
        <name>ATP</name>
        <dbReference type="ChEBI" id="CHEBI:30616"/>
        <label>2</label>
    </ligand>
</feature>
<feature type="binding site" evidence="19">
    <location>
        <position position="299"/>
    </location>
    <ligand>
        <name>Mn(2+)</name>
        <dbReference type="ChEBI" id="CHEBI:29035"/>
        <label>2</label>
    </ligand>
</feature>
<feature type="binding site" evidence="19">
    <location>
        <position position="828"/>
    </location>
    <ligand>
        <name>Mg(2+)</name>
        <dbReference type="ChEBI" id="CHEBI:18420"/>
        <label>3</label>
    </ligand>
</feature>
<dbReference type="InterPro" id="IPR013815">
    <property type="entry name" value="ATP_grasp_subdomain_1"/>
</dbReference>
<organism evidence="22 23">
    <name type="scientific">Leptospirillum ferrodiazotrophum</name>
    <dbReference type="NCBI Taxonomy" id="412449"/>
    <lineage>
        <taxon>Bacteria</taxon>
        <taxon>Pseudomonadati</taxon>
        <taxon>Nitrospirota</taxon>
        <taxon>Nitrospiria</taxon>
        <taxon>Nitrospirales</taxon>
        <taxon>Nitrospiraceae</taxon>
        <taxon>Leptospirillum</taxon>
    </lineage>
</organism>
<comment type="cofactor">
    <cofactor evidence="19">
        <name>Mg(2+)</name>
        <dbReference type="ChEBI" id="CHEBI:18420"/>
    </cofactor>
    <cofactor evidence="19">
        <name>Mn(2+)</name>
        <dbReference type="ChEBI" id="CHEBI:29035"/>
    </cofactor>
    <text evidence="19">Binds 4 Mg(2+) or Mn(2+) ions per subunit.</text>
</comment>
<feature type="binding site" evidence="19">
    <location>
        <position position="301"/>
    </location>
    <ligand>
        <name>Mn(2+)</name>
        <dbReference type="ChEBI" id="CHEBI:29035"/>
        <label>2</label>
    </ligand>
</feature>
<feature type="binding site" evidence="19">
    <location>
        <position position="169"/>
    </location>
    <ligand>
        <name>ATP</name>
        <dbReference type="ChEBI" id="CHEBI:30616"/>
        <label>1</label>
    </ligand>
</feature>
<dbReference type="Pfam" id="PF25596">
    <property type="entry name" value="CPSase_L_D1"/>
    <property type="match status" value="2"/>
</dbReference>
<comment type="pathway">
    <text evidence="3 19">Amino-acid biosynthesis; L-arginine biosynthesis; carbamoyl phosphate from bicarbonate: step 1/1.</text>
</comment>
<dbReference type="UniPathway" id="UPA00068">
    <property type="reaction ID" value="UER00171"/>
</dbReference>
<feature type="binding site" evidence="19">
    <location>
        <position position="242"/>
    </location>
    <ligand>
        <name>ATP</name>
        <dbReference type="ChEBI" id="CHEBI:30616"/>
        <label>1</label>
    </ligand>
</feature>
<evidence type="ECO:0000256" key="3">
    <source>
        <dbReference type="ARBA" id="ARBA00005077"/>
    </source>
</evidence>
<feature type="binding site" evidence="19">
    <location>
        <position position="842"/>
    </location>
    <ligand>
        <name>Mn(2+)</name>
        <dbReference type="ChEBI" id="CHEBI:29035"/>
        <label>4</label>
    </ligand>
</feature>
<evidence type="ECO:0000256" key="16">
    <source>
        <dbReference type="ARBA" id="ARBA00048816"/>
    </source>
</evidence>
<feature type="region of interest" description="Oligomerization domain" evidence="19">
    <location>
        <begin position="403"/>
        <end position="552"/>
    </location>
</feature>
<reference evidence="22 23" key="1">
    <citation type="journal article" date="2009" name="Appl. Environ. Microbiol.">
        <title>Community genomic and proteomic analyses of chemoautotrophic iron-oxidizing "Leptospirillum rubarum" (Group II) and "Leptospirillum ferrodiazotrophum" (Group III) bacteria in acid mine drainage biofilms.</title>
        <authorList>
            <person name="Goltsman D.S."/>
            <person name="Denef V.J."/>
            <person name="Singer S.W."/>
            <person name="VerBerkmoes N.C."/>
            <person name="Lefsrud M."/>
            <person name="Mueller R.S."/>
            <person name="Dick G.J."/>
            <person name="Sun C.L."/>
            <person name="Wheeler K.E."/>
            <person name="Zemla A."/>
            <person name="Baker B.J."/>
            <person name="Hauser L."/>
            <person name="Land M."/>
            <person name="Shah M.B."/>
            <person name="Thelen M.P."/>
            <person name="Hettich R.L."/>
            <person name="Banfield J.F."/>
        </authorList>
    </citation>
    <scope>NUCLEOTIDE SEQUENCE [LARGE SCALE GENOMIC DNA]</scope>
</reference>
<feature type="binding site" evidence="19">
    <location>
        <position position="175"/>
    </location>
    <ligand>
        <name>ATP</name>
        <dbReference type="ChEBI" id="CHEBI:30616"/>
        <label>1</label>
    </ligand>
</feature>
<feature type="region of interest" description="Allosteric domain" evidence="19">
    <location>
        <begin position="938"/>
        <end position="1080"/>
    </location>
</feature>
<evidence type="ECO:0000256" key="6">
    <source>
        <dbReference type="ARBA" id="ARBA00022598"/>
    </source>
</evidence>
<gene>
    <name evidence="19" type="primary">carB</name>
    <name evidence="22" type="ORF">UBAL3_94170049</name>
</gene>
<comment type="catalytic activity">
    <reaction evidence="16 19">
        <text>hydrogencarbonate + L-glutamine + 2 ATP + H2O = carbamoyl phosphate + L-glutamate + 2 ADP + phosphate + 2 H(+)</text>
        <dbReference type="Rhea" id="RHEA:18633"/>
        <dbReference type="ChEBI" id="CHEBI:15377"/>
        <dbReference type="ChEBI" id="CHEBI:15378"/>
        <dbReference type="ChEBI" id="CHEBI:17544"/>
        <dbReference type="ChEBI" id="CHEBI:29985"/>
        <dbReference type="ChEBI" id="CHEBI:30616"/>
        <dbReference type="ChEBI" id="CHEBI:43474"/>
        <dbReference type="ChEBI" id="CHEBI:58228"/>
        <dbReference type="ChEBI" id="CHEBI:58359"/>
        <dbReference type="ChEBI" id="CHEBI:456216"/>
        <dbReference type="EC" id="6.3.5.5"/>
    </reaction>
</comment>
<keyword evidence="12" id="KW-0460">Magnesium</keyword>
<dbReference type="Proteomes" id="UP000009374">
    <property type="component" value="Unassembled WGS sequence"/>
</dbReference>
<dbReference type="PROSITE" id="PS51855">
    <property type="entry name" value="MGS"/>
    <property type="match status" value="1"/>
</dbReference>
<evidence type="ECO:0000256" key="2">
    <source>
        <dbReference type="ARBA" id="ARBA00004812"/>
    </source>
</evidence>
<dbReference type="SUPFAM" id="SSF52335">
    <property type="entry name" value="Methylglyoxal synthase-like"/>
    <property type="match status" value="1"/>
</dbReference>
<evidence type="ECO:0000259" key="21">
    <source>
        <dbReference type="PROSITE" id="PS51855"/>
    </source>
</evidence>
<dbReference type="GO" id="GO:0005737">
    <property type="term" value="C:cytoplasm"/>
    <property type="evidence" value="ECO:0007669"/>
    <property type="project" value="TreeGrafter"/>
</dbReference>
<feature type="binding site" evidence="19">
    <location>
        <position position="828"/>
    </location>
    <ligand>
        <name>Mn(2+)</name>
        <dbReference type="ChEBI" id="CHEBI:29035"/>
        <label>3</label>
    </ligand>
</feature>
<feature type="binding site" evidence="19">
    <location>
        <position position="285"/>
    </location>
    <ligand>
        <name>ATP</name>
        <dbReference type="ChEBI" id="CHEBI:30616"/>
        <label>1</label>
    </ligand>
</feature>
<evidence type="ECO:0000256" key="1">
    <source>
        <dbReference type="ARBA" id="ARBA00001936"/>
    </source>
</evidence>
<evidence type="ECO:0000256" key="19">
    <source>
        <dbReference type="HAMAP-Rule" id="MF_01210"/>
    </source>
</evidence>
<dbReference type="GO" id="GO:0004087">
    <property type="term" value="F:carbamoyl-phosphate synthase (ammonia) activity"/>
    <property type="evidence" value="ECO:0007669"/>
    <property type="project" value="UniProtKB-EC"/>
</dbReference>
<dbReference type="GO" id="GO:0046872">
    <property type="term" value="F:metal ion binding"/>
    <property type="evidence" value="ECO:0007669"/>
    <property type="project" value="UniProtKB-KW"/>
</dbReference>
<feature type="binding site" evidence="19">
    <location>
        <position position="208"/>
    </location>
    <ligand>
        <name>ATP</name>
        <dbReference type="ChEBI" id="CHEBI:30616"/>
        <label>1</label>
    </ligand>
</feature>
<dbReference type="Gene3D" id="3.30.1490.20">
    <property type="entry name" value="ATP-grasp fold, A domain"/>
    <property type="match status" value="1"/>
</dbReference>
<comment type="domain">
    <text evidence="19">The large subunit is composed of 2 ATP-grasp domains that are involved in binding the 2 ATP molecules needed for carbamoyl phosphate synthesis. The N-terminal ATP-grasp domain (referred to as the carboxyphosphate synthetic component) catalyzes the ATP-dependent phosphorylation of hydrogencarbonate to carboxyphosphate and the subsequent nucleophilic attack by ammonia to form a carbamate intermediate. The C-terminal ATP-grasp domain (referred to as the carbamoyl phosphate synthetic component) then catalyzes the phosphorylation of carbamate with the second ATP to form the end product carbamoyl phosphate. The reactive and unstable enzyme intermediates are sequentially channeled from one active site to the next through the interior of the protein over a distance of at least 96 A.</text>
</comment>
<dbReference type="GO" id="GO:0004088">
    <property type="term" value="F:carbamoyl-phosphate synthase (glutamine-hydrolyzing) activity"/>
    <property type="evidence" value="ECO:0007669"/>
    <property type="project" value="UniProtKB-UniRule"/>
</dbReference>
<dbReference type="EMBL" id="GG693877">
    <property type="protein sequence ID" value="EES52442.1"/>
    <property type="molecule type" value="Genomic_DNA"/>
</dbReference>
<dbReference type="CDD" id="cd01424">
    <property type="entry name" value="MGS_CPS_II"/>
    <property type="match status" value="1"/>
</dbReference>
<proteinExistence type="inferred from homology"/>
<dbReference type="FunFam" id="3.40.50.20:FF:000001">
    <property type="entry name" value="Carbamoyl-phosphate synthase large chain"/>
    <property type="match status" value="2"/>
</dbReference>
<evidence type="ECO:0000256" key="7">
    <source>
        <dbReference type="ARBA" id="ARBA00022605"/>
    </source>
</evidence>